<dbReference type="RefSeq" id="WP_221856303.1">
    <property type="nucleotide sequence ID" value="NZ_BAAAYV010000003.1"/>
</dbReference>
<evidence type="ECO:0000313" key="2">
    <source>
        <dbReference type="EMBL" id="GAA3649221.1"/>
    </source>
</evidence>
<proteinExistence type="predicted"/>
<dbReference type="EMBL" id="BAAAYV010000003">
    <property type="protein sequence ID" value="GAA3649221.1"/>
    <property type="molecule type" value="Genomic_DNA"/>
</dbReference>
<accession>A0ABP7B5T7</accession>
<feature type="coiled-coil region" evidence="1">
    <location>
        <begin position="45"/>
        <end position="79"/>
    </location>
</feature>
<sequence>MPEGAAQREWSALLDRFERQLDEGPDAAVGDAWAPAASPLPPELADRARRALAAQHERMARLIDERDDAAAQLAALRLVPAEPERPAAYLDLDG</sequence>
<dbReference type="Proteomes" id="UP001410795">
    <property type="component" value="Unassembled WGS sequence"/>
</dbReference>
<gene>
    <name evidence="2" type="ORF">GCM10022202_06110</name>
</gene>
<evidence type="ECO:0000256" key="1">
    <source>
        <dbReference type="SAM" id="Coils"/>
    </source>
</evidence>
<comment type="caution">
    <text evidence="2">The sequence shown here is derived from an EMBL/GenBank/DDBJ whole genome shotgun (WGS) entry which is preliminary data.</text>
</comment>
<evidence type="ECO:0000313" key="3">
    <source>
        <dbReference type="Proteomes" id="UP001410795"/>
    </source>
</evidence>
<name>A0ABP7B5T7_9MICO</name>
<organism evidence="2 3">
    <name type="scientific">Microbacterium marinilacus</name>
    <dbReference type="NCBI Taxonomy" id="415209"/>
    <lineage>
        <taxon>Bacteria</taxon>
        <taxon>Bacillati</taxon>
        <taxon>Actinomycetota</taxon>
        <taxon>Actinomycetes</taxon>
        <taxon>Micrococcales</taxon>
        <taxon>Microbacteriaceae</taxon>
        <taxon>Microbacterium</taxon>
    </lineage>
</organism>
<keyword evidence="3" id="KW-1185">Reference proteome</keyword>
<reference evidence="3" key="1">
    <citation type="journal article" date="2019" name="Int. J. Syst. Evol. Microbiol.">
        <title>The Global Catalogue of Microorganisms (GCM) 10K type strain sequencing project: providing services to taxonomists for standard genome sequencing and annotation.</title>
        <authorList>
            <consortium name="The Broad Institute Genomics Platform"/>
            <consortium name="The Broad Institute Genome Sequencing Center for Infectious Disease"/>
            <person name="Wu L."/>
            <person name="Ma J."/>
        </authorList>
    </citation>
    <scope>NUCLEOTIDE SEQUENCE [LARGE SCALE GENOMIC DNA]</scope>
    <source>
        <strain evidence="3">JCM 16546</strain>
    </source>
</reference>
<protein>
    <submittedName>
        <fullName evidence="2">Uncharacterized protein</fullName>
    </submittedName>
</protein>
<keyword evidence="1" id="KW-0175">Coiled coil</keyword>